<dbReference type="AlphaFoldDB" id="A0A143PHU6"/>
<reference evidence="4" key="2">
    <citation type="submission" date="2016-04" db="EMBL/GenBank/DDBJ databases">
        <title>First Complete Genome Sequence of a Subdivision 6 Acidobacterium.</title>
        <authorList>
            <person name="Huang S."/>
            <person name="Vieira S."/>
            <person name="Bunk B."/>
            <person name="Riedel T."/>
            <person name="Sproeer C."/>
            <person name="Overmann J."/>
        </authorList>
    </citation>
    <scope>NUCLEOTIDE SEQUENCE [LARGE SCALE GENOMIC DNA]</scope>
    <source>
        <strain evidence="4">DSM 100886 HEG_-6_39</strain>
    </source>
</reference>
<dbReference type="SUPFAM" id="SSF54593">
    <property type="entry name" value="Glyoxalase/Bleomycin resistance protein/Dihydroxybiphenyl dioxygenase"/>
    <property type="match status" value="1"/>
</dbReference>
<evidence type="ECO:0000259" key="2">
    <source>
        <dbReference type="PROSITE" id="PS51819"/>
    </source>
</evidence>
<evidence type="ECO:0000313" key="4">
    <source>
        <dbReference type="Proteomes" id="UP000076079"/>
    </source>
</evidence>
<dbReference type="Gene3D" id="3.30.720.110">
    <property type="match status" value="1"/>
</dbReference>
<dbReference type="PANTHER" id="PTHR34109:SF1">
    <property type="entry name" value="VOC DOMAIN-CONTAINING PROTEIN"/>
    <property type="match status" value="1"/>
</dbReference>
<proteinExistence type="predicted"/>
<name>A0A143PHU6_LUTPR</name>
<protein>
    <submittedName>
        <fullName evidence="3">Putative enzyme related to lactoylglutathione lyase</fullName>
    </submittedName>
</protein>
<dbReference type="Pfam" id="PF00903">
    <property type="entry name" value="Glyoxalase"/>
    <property type="match status" value="1"/>
</dbReference>
<dbReference type="InterPro" id="IPR037523">
    <property type="entry name" value="VOC_core"/>
</dbReference>
<evidence type="ECO:0000256" key="1">
    <source>
        <dbReference type="SAM" id="MobiDB-lite"/>
    </source>
</evidence>
<sequence>MRDDKAMTDTTYRTVTPYLLVNDADAQLRFLEAAFAGTVRHCSRTPDGRVMHAEVTIGDSLVMLGQCGPEWPARPCALYLWVDDVDATWAQALASGGTEESKPEDKPYGHRNAGVNDANGNTWWIAAPVRESHA</sequence>
<keyword evidence="4" id="KW-1185">Reference proteome</keyword>
<feature type="compositionally biased region" description="Basic and acidic residues" evidence="1">
    <location>
        <begin position="99"/>
        <end position="108"/>
    </location>
</feature>
<dbReference type="Gene3D" id="3.30.720.120">
    <property type="match status" value="1"/>
</dbReference>
<organism evidence="3 4">
    <name type="scientific">Luteitalea pratensis</name>
    <dbReference type="NCBI Taxonomy" id="1855912"/>
    <lineage>
        <taxon>Bacteria</taxon>
        <taxon>Pseudomonadati</taxon>
        <taxon>Acidobacteriota</taxon>
        <taxon>Vicinamibacteria</taxon>
        <taxon>Vicinamibacterales</taxon>
        <taxon>Vicinamibacteraceae</taxon>
        <taxon>Luteitalea</taxon>
    </lineage>
</organism>
<feature type="domain" description="VOC" evidence="2">
    <location>
        <begin position="11"/>
        <end position="128"/>
    </location>
</feature>
<reference evidence="3 4" key="1">
    <citation type="journal article" date="2016" name="Genome Announc.">
        <title>First Complete Genome Sequence of a Subdivision 6 Acidobacterium Strain.</title>
        <authorList>
            <person name="Huang S."/>
            <person name="Vieira S."/>
            <person name="Bunk B."/>
            <person name="Riedel T."/>
            <person name="Sproer C."/>
            <person name="Overmann J."/>
        </authorList>
    </citation>
    <scope>NUCLEOTIDE SEQUENCE [LARGE SCALE GENOMIC DNA]</scope>
    <source>
        <strain evidence="4">DSM 100886 HEG_-6_39</strain>
    </source>
</reference>
<dbReference type="STRING" id="1855912.LuPra_00833"/>
<evidence type="ECO:0000313" key="3">
    <source>
        <dbReference type="EMBL" id="AMY07658.1"/>
    </source>
</evidence>
<dbReference type="PROSITE" id="PS51819">
    <property type="entry name" value="VOC"/>
    <property type="match status" value="1"/>
</dbReference>
<dbReference type="GO" id="GO:0016829">
    <property type="term" value="F:lyase activity"/>
    <property type="evidence" value="ECO:0007669"/>
    <property type="project" value="UniProtKB-KW"/>
</dbReference>
<gene>
    <name evidence="3" type="ORF">LuPra_00833</name>
</gene>
<keyword evidence="3" id="KW-0456">Lyase</keyword>
<dbReference type="Proteomes" id="UP000076079">
    <property type="component" value="Chromosome"/>
</dbReference>
<dbReference type="InterPro" id="IPR004360">
    <property type="entry name" value="Glyas_Fos-R_dOase_dom"/>
</dbReference>
<dbReference type="CDD" id="cd07246">
    <property type="entry name" value="VOC_like"/>
    <property type="match status" value="1"/>
</dbReference>
<dbReference type="EMBL" id="CP015136">
    <property type="protein sequence ID" value="AMY07658.1"/>
    <property type="molecule type" value="Genomic_DNA"/>
</dbReference>
<feature type="region of interest" description="Disordered" evidence="1">
    <location>
        <begin position="94"/>
        <end position="113"/>
    </location>
</feature>
<dbReference type="InterPro" id="IPR029068">
    <property type="entry name" value="Glyas_Bleomycin-R_OHBP_Dase"/>
</dbReference>
<accession>A0A143PHU6</accession>
<dbReference type="PANTHER" id="PTHR34109">
    <property type="entry name" value="BNAUNNG04460D PROTEIN-RELATED"/>
    <property type="match status" value="1"/>
</dbReference>
<dbReference type="KEGG" id="abac:LuPra_00833"/>